<reference evidence="1" key="1">
    <citation type="submission" date="2014-11" db="EMBL/GenBank/DDBJ databases">
        <authorList>
            <person name="Amaro Gonzalez C."/>
        </authorList>
    </citation>
    <scope>NUCLEOTIDE SEQUENCE</scope>
</reference>
<reference evidence="1" key="2">
    <citation type="journal article" date="2015" name="Fish Shellfish Immunol.">
        <title>Early steps in the European eel (Anguilla anguilla)-Vibrio vulnificus interaction in the gills: Role of the RtxA13 toxin.</title>
        <authorList>
            <person name="Callol A."/>
            <person name="Pajuelo D."/>
            <person name="Ebbesson L."/>
            <person name="Teles M."/>
            <person name="MacKenzie S."/>
            <person name="Amaro C."/>
        </authorList>
    </citation>
    <scope>NUCLEOTIDE SEQUENCE</scope>
</reference>
<name>A0A0E9ST20_ANGAN</name>
<organism evidence="1">
    <name type="scientific">Anguilla anguilla</name>
    <name type="common">European freshwater eel</name>
    <name type="synonym">Muraena anguilla</name>
    <dbReference type="NCBI Taxonomy" id="7936"/>
    <lineage>
        <taxon>Eukaryota</taxon>
        <taxon>Metazoa</taxon>
        <taxon>Chordata</taxon>
        <taxon>Craniata</taxon>
        <taxon>Vertebrata</taxon>
        <taxon>Euteleostomi</taxon>
        <taxon>Actinopterygii</taxon>
        <taxon>Neopterygii</taxon>
        <taxon>Teleostei</taxon>
        <taxon>Anguilliformes</taxon>
        <taxon>Anguillidae</taxon>
        <taxon>Anguilla</taxon>
    </lineage>
</organism>
<protein>
    <submittedName>
        <fullName evidence="1">Uncharacterized protein</fullName>
    </submittedName>
</protein>
<dbReference type="EMBL" id="GBXM01064121">
    <property type="protein sequence ID" value="JAH44456.1"/>
    <property type="molecule type" value="Transcribed_RNA"/>
</dbReference>
<dbReference type="AlphaFoldDB" id="A0A0E9ST20"/>
<evidence type="ECO:0000313" key="1">
    <source>
        <dbReference type="EMBL" id="JAH44456.1"/>
    </source>
</evidence>
<proteinExistence type="predicted"/>
<accession>A0A0E9ST20</accession>
<sequence>MYHQRFIHQDKKNTSYWLENKYAKHPTQYTGGESF</sequence>